<accession>N8XSZ3</accession>
<sequence length="109" mass="12491">MIISFRSKELRDDAINEVLGTQSLSPRIFNWLKAILTSLNAASNINDLPSAIRNRFKFHNENIVLVGYYNLDLHFKTAHLNTPTANDGTIDWQKVYRLQLIRIGEIHVG</sequence>
<evidence type="ECO:0000313" key="2">
    <source>
        <dbReference type="Proteomes" id="UP000013209"/>
    </source>
</evidence>
<proteinExistence type="predicted"/>
<dbReference type="AlphaFoldDB" id="N8XSZ3"/>
<dbReference type="Proteomes" id="UP000013209">
    <property type="component" value="Unassembled WGS sequence"/>
</dbReference>
<dbReference type="RefSeq" id="WP_004803731.1">
    <property type="nucleotide sequence ID" value="NZ_KB849440.1"/>
</dbReference>
<dbReference type="EMBL" id="APPH01000006">
    <property type="protein sequence ID" value="ENV10210.1"/>
    <property type="molecule type" value="Genomic_DNA"/>
</dbReference>
<protein>
    <submittedName>
        <fullName evidence="1">Uncharacterized protein</fullName>
    </submittedName>
</protein>
<comment type="caution">
    <text evidence="1">The sequence shown here is derived from an EMBL/GenBank/DDBJ whole genome shotgun (WGS) entry which is preliminary data.</text>
</comment>
<evidence type="ECO:0000313" key="1">
    <source>
        <dbReference type="EMBL" id="ENV10210.1"/>
    </source>
</evidence>
<dbReference type="STRING" id="1144672.F966_01383"/>
<name>N8XSZ3_9GAMM</name>
<organism evidence="1 2">
    <name type="scientific">Acinetobacter higginsii</name>
    <dbReference type="NCBI Taxonomy" id="70347"/>
    <lineage>
        <taxon>Bacteria</taxon>
        <taxon>Pseudomonadati</taxon>
        <taxon>Pseudomonadota</taxon>
        <taxon>Gammaproteobacteria</taxon>
        <taxon>Moraxellales</taxon>
        <taxon>Moraxellaceae</taxon>
        <taxon>Acinetobacter</taxon>
    </lineage>
</organism>
<reference evidence="1 2" key="1">
    <citation type="submission" date="2013-02" db="EMBL/GenBank/DDBJ databases">
        <title>The Genome Sequence of Acinetobacter sp. CIP 56.2.</title>
        <authorList>
            <consortium name="The Broad Institute Genome Sequencing Platform"/>
            <consortium name="The Broad Institute Genome Sequencing Center for Infectious Disease"/>
            <person name="Cerqueira G."/>
            <person name="Feldgarden M."/>
            <person name="Courvalin P."/>
            <person name="Perichon B."/>
            <person name="Grillot-Courvalin C."/>
            <person name="Clermont D."/>
            <person name="Rocha E."/>
            <person name="Yoon E.-J."/>
            <person name="Nemec A."/>
            <person name="Walker B."/>
            <person name="Young S.K."/>
            <person name="Zeng Q."/>
            <person name="Gargeya S."/>
            <person name="Fitzgerald M."/>
            <person name="Haas B."/>
            <person name="Abouelleil A."/>
            <person name="Alvarado L."/>
            <person name="Arachchi H.M."/>
            <person name="Berlin A.M."/>
            <person name="Chapman S.B."/>
            <person name="Dewar J."/>
            <person name="Goldberg J."/>
            <person name="Griggs A."/>
            <person name="Gujja S."/>
            <person name="Hansen M."/>
            <person name="Howarth C."/>
            <person name="Imamovic A."/>
            <person name="Larimer J."/>
            <person name="McCowan C."/>
            <person name="Murphy C."/>
            <person name="Neiman D."/>
            <person name="Pearson M."/>
            <person name="Priest M."/>
            <person name="Roberts A."/>
            <person name="Saif S."/>
            <person name="Shea T."/>
            <person name="Sisk P."/>
            <person name="Sykes S."/>
            <person name="Wortman J."/>
            <person name="Nusbaum C."/>
            <person name="Birren B."/>
        </authorList>
    </citation>
    <scope>NUCLEOTIDE SEQUENCE [LARGE SCALE GENOMIC DNA]</scope>
    <source>
        <strain evidence="1 2">CIP 56.2</strain>
    </source>
</reference>
<gene>
    <name evidence="1" type="ORF">F966_01383</name>
</gene>
<dbReference type="HOGENOM" id="CLU_2204317_0_0_6"/>